<dbReference type="HOGENOM" id="CLU_1219035_0_0_0"/>
<sequence length="227" mass="27314">MNRIALEIDRNLEILLREYYEYDFINTVNYEVHDILKEDITLLIMDDSDKNAELRLKLLKKYNIKVLFLSSDFDIQILRKYIRENLIFDFLKKKDYQLIEEIMGFITTQNNAKNKLFIDTSSMKVLVEPHDILYISYSKVIRKSVIKTSDQEYFTARHLFEIEGLLSRFSEFVRIERSNIVNMNRISGINFKEEMLIFDNNEILQLSRRILKKLETFWINSEDVIKL</sequence>
<dbReference type="PANTHER" id="PTHR37299:SF1">
    <property type="entry name" value="STAGE 0 SPORULATION PROTEIN A HOMOLOG"/>
    <property type="match status" value="1"/>
</dbReference>
<dbReference type="eggNOG" id="COG3279">
    <property type="taxonomic scope" value="Bacteria"/>
</dbReference>
<dbReference type="SMART" id="SM00850">
    <property type="entry name" value="LytTR"/>
    <property type="match status" value="1"/>
</dbReference>
<dbReference type="InterPro" id="IPR046947">
    <property type="entry name" value="LytR-like"/>
</dbReference>
<evidence type="ECO:0000259" key="1">
    <source>
        <dbReference type="PROSITE" id="PS50930"/>
    </source>
</evidence>
<reference evidence="3" key="1">
    <citation type="submission" date="2009-09" db="EMBL/GenBank/DDBJ databases">
        <title>The complete chromosome of Sebaldella termitidis ATCC 33386.</title>
        <authorList>
            <consortium name="US DOE Joint Genome Institute (JGI-PGF)"/>
            <person name="Lucas S."/>
            <person name="Copeland A."/>
            <person name="Lapidus A."/>
            <person name="Glavina del Rio T."/>
            <person name="Dalin E."/>
            <person name="Tice H."/>
            <person name="Bruce D."/>
            <person name="Goodwin L."/>
            <person name="Pitluck S."/>
            <person name="Kyrpides N."/>
            <person name="Mavromatis K."/>
            <person name="Ivanova N."/>
            <person name="Mikhailova N."/>
            <person name="Sims D."/>
            <person name="Meincke L."/>
            <person name="Brettin T."/>
            <person name="Detter J.C."/>
            <person name="Han C."/>
            <person name="Larimer F."/>
            <person name="Land M."/>
            <person name="Hauser L."/>
            <person name="Markowitz V."/>
            <person name="Cheng J.F."/>
            <person name="Hugenholtz P."/>
            <person name="Woyke T."/>
            <person name="Wu D."/>
            <person name="Eisen J.A."/>
        </authorList>
    </citation>
    <scope>NUCLEOTIDE SEQUENCE [LARGE SCALE GENOMIC DNA]</scope>
    <source>
        <strain evidence="3">ATCC 33386 / NCTC 11300</strain>
    </source>
</reference>
<protein>
    <submittedName>
        <fullName evidence="2">Response regulator receiver protein</fullName>
    </submittedName>
</protein>
<dbReference type="Proteomes" id="UP000000845">
    <property type="component" value="Chromosome"/>
</dbReference>
<dbReference type="KEGG" id="str:Sterm_3706"/>
<dbReference type="GO" id="GO:0000156">
    <property type="term" value="F:phosphorelay response regulator activity"/>
    <property type="evidence" value="ECO:0007669"/>
    <property type="project" value="InterPro"/>
</dbReference>
<reference evidence="2 3" key="2">
    <citation type="journal article" date="2010" name="Stand. Genomic Sci.">
        <title>Complete genome sequence of Sebaldella termitidis type strain (NCTC 11300).</title>
        <authorList>
            <person name="Harmon-Smith M."/>
            <person name="Celia L."/>
            <person name="Chertkov O."/>
            <person name="Lapidus A."/>
            <person name="Copeland A."/>
            <person name="Glavina Del Rio T."/>
            <person name="Nolan M."/>
            <person name="Lucas S."/>
            <person name="Tice H."/>
            <person name="Cheng J.F."/>
            <person name="Han C."/>
            <person name="Detter J.C."/>
            <person name="Bruce D."/>
            <person name="Goodwin L."/>
            <person name="Pitluck S."/>
            <person name="Pati A."/>
            <person name="Liolios K."/>
            <person name="Ivanova N."/>
            <person name="Mavromatis K."/>
            <person name="Mikhailova N."/>
            <person name="Chen A."/>
            <person name="Palaniappan K."/>
            <person name="Land M."/>
            <person name="Hauser L."/>
            <person name="Chang Y.J."/>
            <person name="Jeffries C.D."/>
            <person name="Brettin T."/>
            <person name="Goker M."/>
            <person name="Beck B."/>
            <person name="Bristow J."/>
            <person name="Eisen J.A."/>
            <person name="Markowitz V."/>
            <person name="Hugenholtz P."/>
            <person name="Kyrpides N.C."/>
            <person name="Klenk H.P."/>
            <person name="Chen F."/>
        </authorList>
    </citation>
    <scope>NUCLEOTIDE SEQUENCE [LARGE SCALE GENOMIC DNA]</scope>
    <source>
        <strain evidence="3">ATCC 33386 / NCTC 11300</strain>
    </source>
</reference>
<dbReference type="PROSITE" id="PS50930">
    <property type="entry name" value="HTH_LYTTR"/>
    <property type="match status" value="1"/>
</dbReference>
<dbReference type="STRING" id="526218.Sterm_3706"/>
<evidence type="ECO:0000313" key="2">
    <source>
        <dbReference type="EMBL" id="ACZ10540.1"/>
    </source>
</evidence>
<proteinExistence type="predicted"/>
<dbReference type="PANTHER" id="PTHR37299">
    <property type="entry name" value="TRANSCRIPTIONAL REGULATOR-RELATED"/>
    <property type="match status" value="1"/>
</dbReference>
<dbReference type="Gene3D" id="2.40.50.1020">
    <property type="entry name" value="LytTr DNA-binding domain"/>
    <property type="match status" value="1"/>
</dbReference>
<accession>D1ARQ4</accession>
<evidence type="ECO:0000313" key="3">
    <source>
        <dbReference type="Proteomes" id="UP000000845"/>
    </source>
</evidence>
<dbReference type="InterPro" id="IPR007492">
    <property type="entry name" value="LytTR_DNA-bd_dom"/>
</dbReference>
<name>D1ARQ4_SEBTE</name>
<dbReference type="Pfam" id="PF04397">
    <property type="entry name" value="LytTR"/>
    <property type="match status" value="1"/>
</dbReference>
<dbReference type="RefSeq" id="WP_012863122.1">
    <property type="nucleotide sequence ID" value="NC_013517.1"/>
</dbReference>
<gene>
    <name evidence="2" type="ordered locus">Sterm_3706</name>
</gene>
<dbReference type="GO" id="GO:0003677">
    <property type="term" value="F:DNA binding"/>
    <property type="evidence" value="ECO:0007669"/>
    <property type="project" value="InterPro"/>
</dbReference>
<organism evidence="2 3">
    <name type="scientific">Sebaldella termitidis (strain ATCC 33386 / NCTC 11300)</name>
    <dbReference type="NCBI Taxonomy" id="526218"/>
    <lineage>
        <taxon>Bacteria</taxon>
        <taxon>Fusobacteriati</taxon>
        <taxon>Fusobacteriota</taxon>
        <taxon>Fusobacteriia</taxon>
        <taxon>Fusobacteriales</taxon>
        <taxon>Leptotrichiaceae</taxon>
        <taxon>Sebaldella</taxon>
    </lineage>
</organism>
<dbReference type="AlphaFoldDB" id="D1ARQ4"/>
<feature type="domain" description="HTH LytTR-type" evidence="1">
    <location>
        <begin position="125"/>
        <end position="219"/>
    </location>
</feature>
<keyword evidence="3" id="KW-1185">Reference proteome</keyword>
<dbReference type="EMBL" id="CP001739">
    <property type="protein sequence ID" value="ACZ10540.1"/>
    <property type="molecule type" value="Genomic_DNA"/>
</dbReference>